<evidence type="ECO:0000313" key="3">
    <source>
        <dbReference type="Proteomes" id="UP001154282"/>
    </source>
</evidence>
<keyword evidence="3" id="KW-1185">Reference proteome</keyword>
<reference evidence="2" key="1">
    <citation type="submission" date="2022-08" db="EMBL/GenBank/DDBJ databases">
        <authorList>
            <person name="Gutierrez-Valencia J."/>
        </authorList>
    </citation>
    <scope>NUCLEOTIDE SEQUENCE</scope>
</reference>
<accession>A0AAV0MEK8</accession>
<sequence length="83" mass="8938">LPLKSSRPSPPTTAAPSRSPCRIPVASLHPISLPSLSRRPPLSLRSSTAAASTEIAGASLIRGFHPEKVCRSEKVWRLERRGC</sequence>
<organism evidence="2 3">
    <name type="scientific">Linum tenue</name>
    <dbReference type="NCBI Taxonomy" id="586396"/>
    <lineage>
        <taxon>Eukaryota</taxon>
        <taxon>Viridiplantae</taxon>
        <taxon>Streptophyta</taxon>
        <taxon>Embryophyta</taxon>
        <taxon>Tracheophyta</taxon>
        <taxon>Spermatophyta</taxon>
        <taxon>Magnoliopsida</taxon>
        <taxon>eudicotyledons</taxon>
        <taxon>Gunneridae</taxon>
        <taxon>Pentapetalae</taxon>
        <taxon>rosids</taxon>
        <taxon>fabids</taxon>
        <taxon>Malpighiales</taxon>
        <taxon>Linaceae</taxon>
        <taxon>Linum</taxon>
    </lineage>
</organism>
<dbReference type="Proteomes" id="UP001154282">
    <property type="component" value="Unassembled WGS sequence"/>
</dbReference>
<protein>
    <submittedName>
        <fullName evidence="2">Uncharacterized protein</fullName>
    </submittedName>
</protein>
<comment type="caution">
    <text evidence="2">The sequence shown here is derived from an EMBL/GenBank/DDBJ whole genome shotgun (WGS) entry which is preliminary data.</text>
</comment>
<gene>
    <name evidence="2" type="ORF">LITE_LOCUS28461</name>
</gene>
<evidence type="ECO:0000256" key="1">
    <source>
        <dbReference type="SAM" id="MobiDB-lite"/>
    </source>
</evidence>
<evidence type="ECO:0000313" key="2">
    <source>
        <dbReference type="EMBL" id="CAI0445178.1"/>
    </source>
</evidence>
<dbReference type="AlphaFoldDB" id="A0AAV0MEK8"/>
<feature type="non-terminal residue" evidence="2">
    <location>
        <position position="1"/>
    </location>
</feature>
<proteinExistence type="predicted"/>
<name>A0AAV0MEK8_9ROSI</name>
<dbReference type="EMBL" id="CAMGYJ010000007">
    <property type="protein sequence ID" value="CAI0445178.1"/>
    <property type="molecule type" value="Genomic_DNA"/>
</dbReference>
<feature type="region of interest" description="Disordered" evidence="1">
    <location>
        <begin position="1"/>
        <end position="22"/>
    </location>
</feature>